<protein>
    <submittedName>
        <fullName evidence="1">Uncharacterized protein</fullName>
    </submittedName>
</protein>
<dbReference type="EMBL" id="ML977599">
    <property type="protein sequence ID" value="KAF1998982.1"/>
    <property type="molecule type" value="Genomic_DNA"/>
</dbReference>
<organism evidence="1 2">
    <name type="scientific">Amniculicola lignicola CBS 123094</name>
    <dbReference type="NCBI Taxonomy" id="1392246"/>
    <lineage>
        <taxon>Eukaryota</taxon>
        <taxon>Fungi</taxon>
        <taxon>Dikarya</taxon>
        <taxon>Ascomycota</taxon>
        <taxon>Pezizomycotina</taxon>
        <taxon>Dothideomycetes</taxon>
        <taxon>Pleosporomycetidae</taxon>
        <taxon>Pleosporales</taxon>
        <taxon>Amniculicolaceae</taxon>
        <taxon>Amniculicola</taxon>
    </lineage>
</organism>
<keyword evidence="2" id="KW-1185">Reference proteome</keyword>
<name>A0A6A5WBD3_9PLEO</name>
<evidence type="ECO:0000313" key="2">
    <source>
        <dbReference type="Proteomes" id="UP000799779"/>
    </source>
</evidence>
<dbReference type="Proteomes" id="UP000799779">
    <property type="component" value="Unassembled WGS sequence"/>
</dbReference>
<accession>A0A6A5WBD3</accession>
<dbReference type="OrthoDB" id="3800825at2759"/>
<sequence length="341" mass="38588">MNSPAVRLCIQPSNKADLNDHIQEKCGGCLSGDPPPQSLLFYIELQNGESSQATPQVHHPDDYEKAIQSVNNLRLEIDASIKKRYGTLYGSVHFFAHELLEAEDEYRALGNRYYRAGYHAYGDGNLSIPAFYTLLDAFHGRKPLQERAFFQPFADLESTIQSILRNSKDATNNEADRIQRLRKDVDSGRTLVISISRGLANLRRYIIEAQHIAEAMMSSGIGVPSTRYRNEAFWHWLSSLPETEMARRAGKEKIAIIRDALKGHDEMIADLPTTPPNNRRRQYFDLSGIDVRNGTSYRIHERYVHSKGLETLVEWEDDVITVVDGGQDTAITNSMSSMQLS</sequence>
<reference evidence="1" key="1">
    <citation type="journal article" date="2020" name="Stud. Mycol.">
        <title>101 Dothideomycetes genomes: a test case for predicting lifestyles and emergence of pathogens.</title>
        <authorList>
            <person name="Haridas S."/>
            <person name="Albert R."/>
            <person name="Binder M."/>
            <person name="Bloem J."/>
            <person name="Labutti K."/>
            <person name="Salamov A."/>
            <person name="Andreopoulos B."/>
            <person name="Baker S."/>
            <person name="Barry K."/>
            <person name="Bills G."/>
            <person name="Bluhm B."/>
            <person name="Cannon C."/>
            <person name="Castanera R."/>
            <person name="Culley D."/>
            <person name="Daum C."/>
            <person name="Ezra D."/>
            <person name="Gonzalez J."/>
            <person name="Henrissat B."/>
            <person name="Kuo A."/>
            <person name="Liang C."/>
            <person name="Lipzen A."/>
            <person name="Lutzoni F."/>
            <person name="Magnuson J."/>
            <person name="Mondo S."/>
            <person name="Nolan M."/>
            <person name="Ohm R."/>
            <person name="Pangilinan J."/>
            <person name="Park H.-J."/>
            <person name="Ramirez L."/>
            <person name="Alfaro M."/>
            <person name="Sun H."/>
            <person name="Tritt A."/>
            <person name="Yoshinaga Y."/>
            <person name="Zwiers L.-H."/>
            <person name="Turgeon B."/>
            <person name="Goodwin S."/>
            <person name="Spatafora J."/>
            <person name="Crous P."/>
            <person name="Grigoriev I."/>
        </authorList>
    </citation>
    <scope>NUCLEOTIDE SEQUENCE</scope>
    <source>
        <strain evidence="1">CBS 123094</strain>
    </source>
</reference>
<dbReference type="AlphaFoldDB" id="A0A6A5WBD3"/>
<evidence type="ECO:0000313" key="1">
    <source>
        <dbReference type="EMBL" id="KAF1998982.1"/>
    </source>
</evidence>
<gene>
    <name evidence="1" type="ORF">P154DRAFT_621261</name>
</gene>
<proteinExistence type="predicted"/>